<keyword evidence="3" id="KW-1185">Reference proteome</keyword>
<gene>
    <name evidence="2" type="ORF">OSTLU_26264</name>
</gene>
<accession>A4S430</accession>
<dbReference type="OrthoDB" id="567563at2759"/>
<dbReference type="AlphaFoldDB" id="A4S430"/>
<evidence type="ECO:0000313" key="3">
    <source>
        <dbReference type="Proteomes" id="UP000001568"/>
    </source>
</evidence>
<evidence type="ECO:0008006" key="4">
    <source>
        <dbReference type="Google" id="ProtNLM"/>
    </source>
</evidence>
<dbReference type="GeneID" id="5004114"/>
<dbReference type="KEGG" id="olu:OSTLU_26264"/>
<dbReference type="RefSeq" id="XP_001420197.1">
    <property type="nucleotide sequence ID" value="XM_001420160.1"/>
</dbReference>
<name>A4S430_OSTLU</name>
<organism evidence="2 3">
    <name type="scientific">Ostreococcus lucimarinus (strain CCE9901)</name>
    <dbReference type="NCBI Taxonomy" id="436017"/>
    <lineage>
        <taxon>Eukaryota</taxon>
        <taxon>Viridiplantae</taxon>
        <taxon>Chlorophyta</taxon>
        <taxon>Mamiellophyceae</taxon>
        <taxon>Mamiellales</taxon>
        <taxon>Bathycoccaceae</taxon>
        <taxon>Ostreococcus</taxon>
    </lineage>
</organism>
<feature type="region of interest" description="Disordered" evidence="1">
    <location>
        <begin position="1"/>
        <end position="24"/>
    </location>
</feature>
<dbReference type="Gramene" id="ABO98490">
    <property type="protein sequence ID" value="ABO98490"/>
    <property type="gene ID" value="OSTLU_26264"/>
</dbReference>
<dbReference type="Proteomes" id="UP000001568">
    <property type="component" value="Chromosome 10"/>
</dbReference>
<evidence type="ECO:0000256" key="1">
    <source>
        <dbReference type="SAM" id="MobiDB-lite"/>
    </source>
</evidence>
<reference evidence="2 3" key="1">
    <citation type="journal article" date="2007" name="Proc. Natl. Acad. Sci. U.S.A.">
        <title>The tiny eukaryote Ostreococcus provides genomic insights into the paradox of plankton speciation.</title>
        <authorList>
            <person name="Palenik B."/>
            <person name="Grimwood J."/>
            <person name="Aerts A."/>
            <person name="Rouze P."/>
            <person name="Salamov A."/>
            <person name="Putnam N."/>
            <person name="Dupont C."/>
            <person name="Jorgensen R."/>
            <person name="Derelle E."/>
            <person name="Rombauts S."/>
            <person name="Zhou K."/>
            <person name="Otillar R."/>
            <person name="Merchant S.S."/>
            <person name="Podell S."/>
            <person name="Gaasterland T."/>
            <person name="Napoli C."/>
            <person name="Gendler K."/>
            <person name="Manuell A."/>
            <person name="Tai V."/>
            <person name="Vallon O."/>
            <person name="Piganeau G."/>
            <person name="Jancek S."/>
            <person name="Heijde M."/>
            <person name="Jabbari K."/>
            <person name="Bowler C."/>
            <person name="Lohr M."/>
            <person name="Robbens S."/>
            <person name="Werner G."/>
            <person name="Dubchak I."/>
            <person name="Pazour G.J."/>
            <person name="Ren Q."/>
            <person name="Paulsen I."/>
            <person name="Delwiche C."/>
            <person name="Schmutz J."/>
            <person name="Rokhsar D."/>
            <person name="Van de Peer Y."/>
            <person name="Moreau H."/>
            <person name="Grigoriev I.V."/>
        </authorList>
    </citation>
    <scope>NUCLEOTIDE SEQUENCE [LARGE SCALE GENOMIC DNA]</scope>
    <source>
        <strain evidence="2 3">CCE9901</strain>
    </source>
</reference>
<dbReference type="InterPro" id="IPR014923">
    <property type="entry name" value="DUF1802"/>
</dbReference>
<evidence type="ECO:0000313" key="2">
    <source>
        <dbReference type="EMBL" id="ABO98490.1"/>
    </source>
</evidence>
<dbReference type="Pfam" id="PF08819">
    <property type="entry name" value="DUF1802"/>
    <property type="match status" value="1"/>
</dbReference>
<sequence length="220" mass="24136">MCRALGARVPPRASRASRRVDRGPAPRRAVERVDVALKEWAFVVDALRRGEQIALARKGGLRDARGFELRADAFWLFPTAFHADLSAYARAAGTASAPKALDALAAATGTFEVRAEDAPKALRVLSARSGWPEDLFARRANWKPDAPLVILEVRCYEAREGLTIDPDDERYGGCKSWVDTDAWVVDDASALRACVSDEEFEAMSRSLREDLFAIGATQTS</sequence>
<dbReference type="eggNOG" id="ENOG502SPTM">
    <property type="taxonomic scope" value="Eukaryota"/>
</dbReference>
<proteinExistence type="predicted"/>
<protein>
    <recommendedName>
        <fullName evidence="4">DUF1802 family protein</fullName>
    </recommendedName>
</protein>
<dbReference type="OMA" id="YGGCKSW"/>
<dbReference type="HOGENOM" id="CLU_085858_3_0_1"/>
<dbReference type="EMBL" id="CP000590">
    <property type="protein sequence ID" value="ABO98490.1"/>
    <property type="molecule type" value="Genomic_DNA"/>
</dbReference>